<feature type="transmembrane region" description="Helical" evidence="7">
    <location>
        <begin position="324"/>
        <end position="342"/>
    </location>
</feature>
<comment type="subcellular location">
    <subcellularLocation>
        <location evidence="1">Membrane</location>
        <topology evidence="1">Multi-pass membrane protein</topology>
    </subcellularLocation>
</comment>
<keyword evidence="5 7" id="KW-0472">Membrane</keyword>
<protein>
    <submittedName>
        <fullName evidence="9">Transmembrane channel-like protein 6</fullName>
    </submittedName>
</protein>
<organism evidence="9">
    <name type="scientific">Phallusia mammillata</name>
    <dbReference type="NCBI Taxonomy" id="59560"/>
    <lineage>
        <taxon>Eukaryota</taxon>
        <taxon>Metazoa</taxon>
        <taxon>Chordata</taxon>
        <taxon>Tunicata</taxon>
        <taxon>Ascidiacea</taxon>
        <taxon>Phlebobranchia</taxon>
        <taxon>Ascidiidae</taxon>
        <taxon>Phallusia</taxon>
    </lineage>
</organism>
<dbReference type="PANTHER" id="PTHR23302:SF43">
    <property type="entry name" value="TMC DOMAIN-CONTAINING PROTEIN"/>
    <property type="match status" value="1"/>
</dbReference>
<evidence type="ECO:0000256" key="5">
    <source>
        <dbReference type="ARBA" id="ARBA00023136"/>
    </source>
</evidence>
<sequence length="1027" mass="116445">MASADEDFDQILNSLDGELNEYETNTPDGYSQDEHAYDPDFSTYQRPYYGPDHHLHSNDLADQNGANQTLMRNRMKNAKELYEGIEDTMMELPSRTLGRRGGAHVKDAANHFGTLSRNTFSRRFGRSTLRRQRLASHEEILRNETNLANDIYTEMKDSHGEVKSEELRELPMNMGIKRKIKSQALAHRQDGKNKNVGCFKIWKYKMSMKWRHFKERTKKTIGSAKLWEHHLKQVEGNFGSGVGSYFTFLRGLFLLSIPSFVLNFAFITIPQIIEPVPRTNPDVQFTGEEILTGANWLTETIMYYGYYTNQLIQTIPGVYYDMPLAYLLATAGYFLLCLILLVKSTASNFRQSFVDKQEDRSNFISKVFCSWDFGITSATAAKLQHRTIKTELQEILSERKMATQKRSACEKFEVYAFRIVTWAIFLGLTAGSMALVYFLESIFIEEIKCNLSGVAVLPEIALALIVSTINLIMPIIFNAITVFEKYKYPRHQLYVAVFRNFLLKMGLLAVICAFWTASDLIQTPGSKNDTKNCSQNVIVDCWETDLGQEAYRLVIIDFLFSIIFSTFCAEFLRKIFATYCCEGLKQPEFSIVNNVMDLIYGQTLCWIGVFFSPLLALIVTFKYFLMFYIKKISVMQNCVPPSKRWRAAQTRTIFNFLLLLSFLLSAAFLCVVVFRLTPSESCGPYRGLPHTYDVIVTGIDDLAGNKTTQWLAGIITFVGSVWFLDAVVAGLAVAVAINHATSKGYRALSEALRGQIKLEGKDKALLLTWLQNVSKQANQFNNFGGPGPSGNINHVVPILSRHRDSINSAPSSRGGSVRGNPPQSVLTASDVLTHVDPHHLQSGNLAHMELHQADSESSHRSVHKDPLLRQALHNQQQQPYMDNPYTTSQDPAEVASSYEASLYQQQNPAYQHQHYQKSNSASPSPVAARRQHKDPLYQKALENRSQQRPSSMFVGSSKYAFEASSSDSDDESYSIPAWKKTLQQQQQRPSSSQEIEMSQIQNTRSSQMRPQSYYMGQSGQDDNEMLF</sequence>
<evidence type="ECO:0000313" key="9">
    <source>
        <dbReference type="EMBL" id="CAB3267011.1"/>
    </source>
</evidence>
<feature type="transmembrane region" description="Helical" evidence="7">
    <location>
        <begin position="599"/>
        <end position="625"/>
    </location>
</feature>
<gene>
    <name evidence="9" type="primary">Tmc6</name>
</gene>
<accession>A0A6F9DV05</accession>
<feature type="region of interest" description="Disordered" evidence="6">
    <location>
        <begin position="963"/>
        <end position="1027"/>
    </location>
</feature>
<evidence type="ECO:0000259" key="8">
    <source>
        <dbReference type="Pfam" id="PF07810"/>
    </source>
</evidence>
<evidence type="ECO:0000256" key="4">
    <source>
        <dbReference type="ARBA" id="ARBA00022989"/>
    </source>
</evidence>
<feature type="region of interest" description="Disordered" evidence="6">
    <location>
        <begin position="909"/>
        <end position="932"/>
    </location>
</feature>
<keyword evidence="3 7" id="KW-0812">Transmembrane</keyword>
<dbReference type="Pfam" id="PF07810">
    <property type="entry name" value="TMC"/>
    <property type="match status" value="1"/>
</dbReference>
<dbReference type="PANTHER" id="PTHR23302">
    <property type="entry name" value="TRANSMEMBRANE CHANNEL-RELATED"/>
    <property type="match status" value="1"/>
</dbReference>
<evidence type="ECO:0000256" key="3">
    <source>
        <dbReference type="ARBA" id="ARBA00022692"/>
    </source>
</evidence>
<feature type="transmembrane region" description="Helical" evidence="7">
    <location>
        <begin position="460"/>
        <end position="481"/>
    </location>
</feature>
<comment type="similarity">
    <text evidence="2">Belongs to the TMC family.</text>
</comment>
<feature type="region of interest" description="Disordered" evidence="6">
    <location>
        <begin position="804"/>
        <end position="824"/>
    </location>
</feature>
<dbReference type="GO" id="GO:0008381">
    <property type="term" value="F:mechanosensitive monoatomic ion channel activity"/>
    <property type="evidence" value="ECO:0007669"/>
    <property type="project" value="TreeGrafter"/>
</dbReference>
<feature type="compositionally biased region" description="Polar residues" evidence="6">
    <location>
        <begin position="1002"/>
        <end position="1020"/>
    </location>
</feature>
<dbReference type="InterPro" id="IPR038900">
    <property type="entry name" value="TMC"/>
</dbReference>
<feature type="transmembrane region" description="Helical" evidence="7">
    <location>
        <begin position="415"/>
        <end position="440"/>
    </location>
</feature>
<feature type="compositionally biased region" description="Low complexity" evidence="6">
    <location>
        <begin position="983"/>
        <end position="1001"/>
    </location>
</feature>
<evidence type="ECO:0000256" key="2">
    <source>
        <dbReference type="ARBA" id="ARBA00006510"/>
    </source>
</evidence>
<feature type="transmembrane region" description="Helical" evidence="7">
    <location>
        <begin position="653"/>
        <end position="676"/>
    </location>
</feature>
<evidence type="ECO:0000256" key="1">
    <source>
        <dbReference type="ARBA" id="ARBA00004141"/>
    </source>
</evidence>
<feature type="domain" description="TMC" evidence="8">
    <location>
        <begin position="541"/>
        <end position="648"/>
    </location>
</feature>
<evidence type="ECO:0000256" key="6">
    <source>
        <dbReference type="SAM" id="MobiDB-lite"/>
    </source>
</evidence>
<proteinExistence type="evidence at transcript level"/>
<feature type="transmembrane region" description="Helical" evidence="7">
    <location>
        <begin position="493"/>
        <end position="517"/>
    </location>
</feature>
<name>A0A6F9DV05_9ASCI</name>
<keyword evidence="4 7" id="KW-1133">Transmembrane helix</keyword>
<dbReference type="AlphaFoldDB" id="A0A6F9DV05"/>
<dbReference type="InterPro" id="IPR012496">
    <property type="entry name" value="TMC_dom"/>
</dbReference>
<dbReference type="EMBL" id="LR791149">
    <property type="protein sequence ID" value="CAB3267011.1"/>
    <property type="molecule type" value="mRNA"/>
</dbReference>
<feature type="transmembrane region" description="Helical" evidence="7">
    <location>
        <begin position="252"/>
        <end position="273"/>
    </location>
</feature>
<feature type="transmembrane region" description="Helical" evidence="7">
    <location>
        <begin position="710"/>
        <end position="737"/>
    </location>
</feature>
<reference evidence="9" key="1">
    <citation type="submission" date="2020-04" db="EMBL/GenBank/DDBJ databases">
        <authorList>
            <person name="Neveu A P."/>
        </authorList>
    </citation>
    <scope>NUCLEOTIDE SEQUENCE</scope>
    <source>
        <tissue evidence="9">Whole embryo</tissue>
    </source>
</reference>
<evidence type="ECO:0000256" key="7">
    <source>
        <dbReference type="SAM" id="Phobius"/>
    </source>
</evidence>
<dbReference type="GO" id="GO:0005886">
    <property type="term" value="C:plasma membrane"/>
    <property type="evidence" value="ECO:0007669"/>
    <property type="project" value="InterPro"/>
</dbReference>